<dbReference type="EMBL" id="LWBP01000123">
    <property type="protein sequence ID" value="OQP62238.1"/>
    <property type="molecule type" value="Genomic_DNA"/>
</dbReference>
<dbReference type="InterPro" id="IPR028250">
    <property type="entry name" value="DsbDN"/>
</dbReference>
<keyword evidence="1" id="KW-0732">Signal</keyword>
<name>A0A1V9FV99_9BACT</name>
<dbReference type="Proteomes" id="UP000192276">
    <property type="component" value="Unassembled WGS sequence"/>
</dbReference>
<dbReference type="Pfam" id="PF11412">
    <property type="entry name" value="DsbD_N"/>
    <property type="match status" value="1"/>
</dbReference>
<reference evidence="4" key="1">
    <citation type="submission" date="2016-04" db="EMBL/GenBank/DDBJ databases">
        <authorList>
            <person name="Chen L."/>
            <person name="Zhuang W."/>
            <person name="Wang G."/>
        </authorList>
    </citation>
    <scope>NUCLEOTIDE SEQUENCE [LARGE SCALE GENOMIC DNA]</scope>
    <source>
        <strain evidence="4">208</strain>
    </source>
</reference>
<keyword evidence="3" id="KW-0813">Transport</keyword>
<keyword evidence="4" id="KW-1185">Reference proteome</keyword>
<evidence type="ECO:0000313" key="4">
    <source>
        <dbReference type="Proteomes" id="UP000192276"/>
    </source>
</evidence>
<gene>
    <name evidence="3" type="ORF">A4R26_18360</name>
</gene>
<keyword evidence="3" id="KW-0762">Sugar transport</keyword>
<organism evidence="3 4">
    <name type="scientific">Niastella populi</name>
    <dbReference type="NCBI Taxonomy" id="550983"/>
    <lineage>
        <taxon>Bacteria</taxon>
        <taxon>Pseudomonadati</taxon>
        <taxon>Bacteroidota</taxon>
        <taxon>Chitinophagia</taxon>
        <taxon>Chitinophagales</taxon>
        <taxon>Chitinophagaceae</taxon>
        <taxon>Niastella</taxon>
    </lineage>
</organism>
<dbReference type="InterPro" id="IPR036929">
    <property type="entry name" value="DsbDN_sf"/>
</dbReference>
<proteinExistence type="predicted"/>
<comment type="caution">
    <text evidence="3">The sequence shown here is derived from an EMBL/GenBank/DDBJ whole genome shotgun (WGS) entry which is preliminary data.</text>
</comment>
<dbReference type="OrthoDB" id="767251at2"/>
<dbReference type="Gene3D" id="2.60.40.1250">
    <property type="entry name" value="Thiol:disulfide interchange protein DsbD, N-terminal domain"/>
    <property type="match status" value="1"/>
</dbReference>
<evidence type="ECO:0000313" key="3">
    <source>
        <dbReference type="EMBL" id="OQP62238.1"/>
    </source>
</evidence>
<protein>
    <submittedName>
        <fullName evidence="3">Sugar transporter</fullName>
    </submittedName>
</protein>
<feature type="domain" description="Thiol:disulfide interchange protein DsbD N-terminal" evidence="2">
    <location>
        <begin position="38"/>
        <end position="147"/>
    </location>
</feature>
<dbReference type="AlphaFoldDB" id="A0A1V9FV99"/>
<accession>A0A1V9FV99</accession>
<sequence length="151" mass="16590">MRFSTKAFFAAVLVLSALKGSAQILNPVKWSYGAKKLSATEAVVFIKATIEGGWHLYSQTVEEGGPVKTTFTFPASKDYTLNGTTKEPKPIVRMEPAFGMKVAFFEKSVIFQQKVKVGKFPATVKGAVEYMVCNDEKCLPPTEQAFSIPIK</sequence>
<evidence type="ECO:0000256" key="1">
    <source>
        <dbReference type="SAM" id="SignalP"/>
    </source>
</evidence>
<evidence type="ECO:0000259" key="2">
    <source>
        <dbReference type="Pfam" id="PF11412"/>
    </source>
</evidence>
<dbReference type="STRING" id="550983.A4R26_18360"/>
<feature type="chain" id="PRO_5012890209" evidence="1">
    <location>
        <begin position="23"/>
        <end position="151"/>
    </location>
</feature>
<feature type="signal peptide" evidence="1">
    <location>
        <begin position="1"/>
        <end position="22"/>
    </location>
</feature>
<dbReference type="RefSeq" id="WP_081164028.1">
    <property type="nucleotide sequence ID" value="NZ_LWBP01000123.1"/>
</dbReference>